<dbReference type="InterPro" id="IPR036390">
    <property type="entry name" value="WH_DNA-bd_sf"/>
</dbReference>
<keyword evidence="3" id="KW-0238">DNA-binding</keyword>
<organism evidence="6 7">
    <name type="scientific">Pollutimonas subterranea</name>
    <dbReference type="NCBI Taxonomy" id="2045210"/>
    <lineage>
        <taxon>Bacteria</taxon>
        <taxon>Pseudomonadati</taxon>
        <taxon>Pseudomonadota</taxon>
        <taxon>Betaproteobacteria</taxon>
        <taxon>Burkholderiales</taxon>
        <taxon>Alcaligenaceae</taxon>
        <taxon>Pollutimonas</taxon>
    </lineage>
</organism>
<dbReference type="PRINTS" id="PR00039">
    <property type="entry name" value="HTHLYSR"/>
</dbReference>
<sequence>MNLSIRQLRIFVLLAETLSFQKAAGILHVSQPTLSKLLKEIEESLGIQLFERSTRVVRLSRDGQDLLQTAKSMTAMYEKGMCDISERLREKNNRIAIAALPTLAASLIPKLIRNLKKTNPDVRIHVYDPVANEVLDLLRLRKVDIAVTAIGHDRPSDLLYQELFSERFVLFHSSSITLEIKHWNVIELGRLPLISMPPGTSVRALTETAFQNESQTFTPIYSLRDLNTIARFVQNNCGIALLPESSFDHTSQLGISKTKLNGALSRSIGMFTPRDLPPKELVQLALSELLALGKDGMALG</sequence>
<dbReference type="FunFam" id="1.10.10.10:FF:000001">
    <property type="entry name" value="LysR family transcriptional regulator"/>
    <property type="match status" value="1"/>
</dbReference>
<evidence type="ECO:0000313" key="7">
    <source>
        <dbReference type="Proteomes" id="UP000234190"/>
    </source>
</evidence>
<evidence type="ECO:0000256" key="4">
    <source>
        <dbReference type="ARBA" id="ARBA00023163"/>
    </source>
</evidence>
<dbReference type="SUPFAM" id="SSF46785">
    <property type="entry name" value="Winged helix' DNA-binding domain"/>
    <property type="match status" value="1"/>
</dbReference>
<evidence type="ECO:0000259" key="5">
    <source>
        <dbReference type="PROSITE" id="PS50931"/>
    </source>
</evidence>
<dbReference type="SUPFAM" id="SSF53850">
    <property type="entry name" value="Periplasmic binding protein-like II"/>
    <property type="match status" value="1"/>
</dbReference>
<feature type="domain" description="HTH lysR-type" evidence="5">
    <location>
        <begin position="1"/>
        <end position="60"/>
    </location>
</feature>
<comment type="caution">
    <text evidence="6">The sequence shown here is derived from an EMBL/GenBank/DDBJ whole genome shotgun (WGS) entry which is preliminary data.</text>
</comment>
<dbReference type="Pfam" id="PF03466">
    <property type="entry name" value="LysR_substrate"/>
    <property type="match status" value="1"/>
</dbReference>
<dbReference type="Pfam" id="PF00126">
    <property type="entry name" value="HTH_1"/>
    <property type="match status" value="1"/>
</dbReference>
<dbReference type="EMBL" id="PDNW01000004">
    <property type="protein sequence ID" value="PLC50604.1"/>
    <property type="molecule type" value="Genomic_DNA"/>
</dbReference>
<evidence type="ECO:0000313" key="6">
    <source>
        <dbReference type="EMBL" id="PLC50604.1"/>
    </source>
</evidence>
<dbReference type="Gene3D" id="3.40.190.10">
    <property type="entry name" value="Periplasmic binding protein-like II"/>
    <property type="match status" value="2"/>
</dbReference>
<reference evidence="6 7" key="1">
    <citation type="submission" date="2017-10" db="EMBL/GenBank/DDBJ databases">
        <title>Two draft genome sequences of Pusillimonas sp. strains isolated from a nitrate- and radionuclide-contaminated groundwater in Russia.</title>
        <authorList>
            <person name="Grouzdev D.S."/>
            <person name="Tourova T.P."/>
            <person name="Goeva M.A."/>
            <person name="Babich T.L."/>
            <person name="Sokolova D.S."/>
            <person name="Abdullin R."/>
            <person name="Poltaraus A.B."/>
            <person name="Toshchakov S.V."/>
            <person name="Nazina T.N."/>
        </authorList>
    </citation>
    <scope>NUCLEOTIDE SEQUENCE [LARGE SCALE GENOMIC DNA]</scope>
    <source>
        <strain evidence="6 7">JR1/69-3-13</strain>
    </source>
</reference>
<dbReference type="InterPro" id="IPR005119">
    <property type="entry name" value="LysR_subst-bd"/>
</dbReference>
<accession>A0A2N4U6F8</accession>
<name>A0A2N4U6F8_9BURK</name>
<gene>
    <name evidence="6" type="ORF">CR159_06215</name>
</gene>
<dbReference type="GO" id="GO:0005829">
    <property type="term" value="C:cytosol"/>
    <property type="evidence" value="ECO:0007669"/>
    <property type="project" value="TreeGrafter"/>
</dbReference>
<dbReference type="Proteomes" id="UP000234190">
    <property type="component" value="Unassembled WGS sequence"/>
</dbReference>
<dbReference type="InterPro" id="IPR000847">
    <property type="entry name" value="LysR_HTH_N"/>
</dbReference>
<evidence type="ECO:0000256" key="2">
    <source>
        <dbReference type="ARBA" id="ARBA00023015"/>
    </source>
</evidence>
<dbReference type="OrthoDB" id="8713720at2"/>
<evidence type="ECO:0000256" key="1">
    <source>
        <dbReference type="ARBA" id="ARBA00009437"/>
    </source>
</evidence>
<dbReference type="RefSeq" id="WP_102073148.1">
    <property type="nucleotide sequence ID" value="NZ_PDNW01000004.1"/>
</dbReference>
<dbReference type="InterPro" id="IPR036388">
    <property type="entry name" value="WH-like_DNA-bd_sf"/>
</dbReference>
<protein>
    <submittedName>
        <fullName evidence="6">LysR family transcriptional regulator</fullName>
    </submittedName>
</protein>
<dbReference type="AlphaFoldDB" id="A0A2N4U6F8"/>
<keyword evidence="4" id="KW-0804">Transcription</keyword>
<comment type="similarity">
    <text evidence="1">Belongs to the LysR transcriptional regulatory family.</text>
</comment>
<dbReference type="Gene3D" id="1.10.10.10">
    <property type="entry name" value="Winged helix-like DNA-binding domain superfamily/Winged helix DNA-binding domain"/>
    <property type="match status" value="1"/>
</dbReference>
<evidence type="ECO:0000256" key="3">
    <source>
        <dbReference type="ARBA" id="ARBA00023125"/>
    </source>
</evidence>
<dbReference type="GO" id="GO:0003677">
    <property type="term" value="F:DNA binding"/>
    <property type="evidence" value="ECO:0007669"/>
    <property type="project" value="UniProtKB-KW"/>
</dbReference>
<keyword evidence="7" id="KW-1185">Reference proteome</keyword>
<dbReference type="InterPro" id="IPR050950">
    <property type="entry name" value="HTH-type_LysR_regulators"/>
</dbReference>
<dbReference type="GO" id="GO:0003700">
    <property type="term" value="F:DNA-binding transcription factor activity"/>
    <property type="evidence" value="ECO:0007669"/>
    <property type="project" value="InterPro"/>
</dbReference>
<dbReference type="PROSITE" id="PS50931">
    <property type="entry name" value="HTH_LYSR"/>
    <property type="match status" value="1"/>
</dbReference>
<dbReference type="PANTHER" id="PTHR30419">
    <property type="entry name" value="HTH-TYPE TRANSCRIPTIONAL REGULATOR YBHD"/>
    <property type="match status" value="1"/>
</dbReference>
<keyword evidence="2" id="KW-0805">Transcription regulation</keyword>
<proteinExistence type="inferred from homology"/>